<evidence type="ECO:0000256" key="1">
    <source>
        <dbReference type="ARBA" id="ARBA00004477"/>
    </source>
</evidence>
<keyword evidence="7 9" id="KW-0472">Membrane</keyword>
<comment type="subcellular location">
    <subcellularLocation>
        <location evidence="1">Endoplasmic reticulum membrane</location>
        <topology evidence="1">Multi-pass membrane protein</topology>
    </subcellularLocation>
</comment>
<sequence>IEEIKVNKYNATELKHAVDDHLRKYLSNDLGYAESHRHIDVKLALGYLSCVFAVIATYHEWKVKFEKAKPVTLVCVVAYFILNTAAWVYALLVEKNEVFIGSKNGNTVTVSTKLKKYSQDYKCVFKVKDQSGKTGEYILGGKFGNWFNEDGVLVLPALEKDLKYSIDQVVALTKKD</sequence>
<keyword evidence="4 9" id="KW-0812">Transmembrane</keyword>
<feature type="transmembrane region" description="Helical" evidence="9">
    <location>
        <begin position="41"/>
        <end position="59"/>
    </location>
</feature>
<evidence type="ECO:0000256" key="3">
    <source>
        <dbReference type="ARBA" id="ARBA00017057"/>
    </source>
</evidence>
<evidence type="ECO:0000256" key="4">
    <source>
        <dbReference type="ARBA" id="ARBA00022692"/>
    </source>
</evidence>
<feature type="transmembrane region" description="Helical" evidence="9">
    <location>
        <begin position="71"/>
        <end position="93"/>
    </location>
</feature>
<reference evidence="10" key="1">
    <citation type="submission" date="2020-12" db="EMBL/GenBank/DDBJ databases">
        <title>Metabolic potential, ecology and presence of endohyphal bacteria is reflected in genomic diversity of Mucoromycotina.</title>
        <authorList>
            <person name="Muszewska A."/>
            <person name="Okrasinska A."/>
            <person name="Steczkiewicz K."/>
            <person name="Drgas O."/>
            <person name="Orlowska M."/>
            <person name="Perlinska-Lenart U."/>
            <person name="Aleksandrzak-Piekarczyk T."/>
            <person name="Szatraj K."/>
            <person name="Zielenkiewicz U."/>
            <person name="Pilsyk S."/>
            <person name="Malc E."/>
            <person name="Mieczkowski P."/>
            <person name="Kruszewska J.S."/>
            <person name="Biernat P."/>
            <person name="Pawlowska J."/>
        </authorList>
    </citation>
    <scope>NUCLEOTIDE SEQUENCE</scope>
    <source>
        <strain evidence="10">WA0000067209</strain>
    </source>
</reference>
<accession>A0A8H7U8L3</accession>
<proteinExistence type="inferred from homology"/>
<keyword evidence="11" id="KW-1185">Reference proteome</keyword>
<dbReference type="GO" id="GO:0005787">
    <property type="term" value="C:signal peptidase complex"/>
    <property type="evidence" value="ECO:0007669"/>
    <property type="project" value="InterPro"/>
</dbReference>
<protein>
    <recommendedName>
        <fullName evidence="3">Signal peptidase complex subunit 2</fullName>
    </recommendedName>
</protein>
<evidence type="ECO:0000313" key="10">
    <source>
        <dbReference type="EMBL" id="KAG2172222.1"/>
    </source>
</evidence>
<dbReference type="PANTHER" id="PTHR13085">
    <property type="entry name" value="MICROSOMAL SIGNAL PEPTIDASE 25 KDA SUBUNIT"/>
    <property type="match status" value="1"/>
</dbReference>
<dbReference type="PANTHER" id="PTHR13085:SF0">
    <property type="entry name" value="SIGNAL PEPTIDASE COMPLEX SUBUNIT 2"/>
    <property type="match status" value="1"/>
</dbReference>
<organism evidence="10 11">
    <name type="scientific">Mortierella isabellina</name>
    <name type="common">Filamentous fungus</name>
    <name type="synonym">Umbelopsis isabellina</name>
    <dbReference type="NCBI Taxonomy" id="91625"/>
    <lineage>
        <taxon>Eukaryota</taxon>
        <taxon>Fungi</taxon>
        <taxon>Fungi incertae sedis</taxon>
        <taxon>Mucoromycota</taxon>
        <taxon>Mucoromycotina</taxon>
        <taxon>Umbelopsidomycetes</taxon>
        <taxon>Umbelopsidales</taxon>
        <taxon>Umbelopsidaceae</taxon>
        <taxon>Umbelopsis</taxon>
    </lineage>
</organism>
<evidence type="ECO:0000256" key="9">
    <source>
        <dbReference type="SAM" id="Phobius"/>
    </source>
</evidence>
<dbReference type="AlphaFoldDB" id="A0A8H7U8L3"/>
<name>A0A8H7U8L3_MORIS</name>
<keyword evidence="5" id="KW-0256">Endoplasmic reticulum</keyword>
<comment type="caution">
    <text evidence="10">The sequence shown here is derived from an EMBL/GenBank/DDBJ whole genome shotgun (WGS) entry which is preliminary data.</text>
</comment>
<keyword evidence="6 9" id="KW-1133">Transmembrane helix</keyword>
<dbReference type="Proteomes" id="UP000654370">
    <property type="component" value="Unassembled WGS sequence"/>
</dbReference>
<evidence type="ECO:0000256" key="2">
    <source>
        <dbReference type="ARBA" id="ARBA00007324"/>
    </source>
</evidence>
<comment type="function">
    <text evidence="8">Component of the signal peptidase complex (SPC) which catalyzes the cleavage of N-terminal signal sequences from nascent proteins as they are translocated into the lumen of the endoplasmic reticulum. Enhances the enzymatic activity of SPC and facilitates the interactions between different components of the translocation site.</text>
</comment>
<evidence type="ECO:0000313" key="11">
    <source>
        <dbReference type="Proteomes" id="UP000654370"/>
    </source>
</evidence>
<dbReference type="InterPro" id="IPR009582">
    <property type="entry name" value="Spc2/SPCS2"/>
</dbReference>
<evidence type="ECO:0000256" key="5">
    <source>
        <dbReference type="ARBA" id="ARBA00022824"/>
    </source>
</evidence>
<gene>
    <name evidence="10" type="ORF">INT43_004763</name>
</gene>
<dbReference type="EMBL" id="JAEPQZ010000017">
    <property type="protein sequence ID" value="KAG2172222.1"/>
    <property type="molecule type" value="Genomic_DNA"/>
</dbReference>
<dbReference type="OrthoDB" id="29558at2759"/>
<dbReference type="GO" id="GO:0006465">
    <property type="term" value="P:signal peptide processing"/>
    <property type="evidence" value="ECO:0007669"/>
    <property type="project" value="InterPro"/>
</dbReference>
<evidence type="ECO:0000256" key="8">
    <source>
        <dbReference type="ARBA" id="ARBA00045608"/>
    </source>
</evidence>
<dbReference type="Pfam" id="PF06703">
    <property type="entry name" value="SPC25"/>
    <property type="match status" value="1"/>
</dbReference>
<comment type="similarity">
    <text evidence="2">Belongs to the SPCS2 family.</text>
</comment>
<evidence type="ECO:0000256" key="6">
    <source>
        <dbReference type="ARBA" id="ARBA00022989"/>
    </source>
</evidence>
<dbReference type="GO" id="GO:0045047">
    <property type="term" value="P:protein targeting to ER"/>
    <property type="evidence" value="ECO:0007669"/>
    <property type="project" value="TreeGrafter"/>
</dbReference>
<evidence type="ECO:0000256" key="7">
    <source>
        <dbReference type="ARBA" id="ARBA00023136"/>
    </source>
</evidence>
<feature type="non-terminal residue" evidence="10">
    <location>
        <position position="1"/>
    </location>
</feature>